<evidence type="ECO:0000256" key="6">
    <source>
        <dbReference type="ARBA" id="ARBA00023136"/>
    </source>
</evidence>
<dbReference type="Pfam" id="PF13715">
    <property type="entry name" value="CarbopepD_reg_2"/>
    <property type="match status" value="1"/>
</dbReference>
<dbReference type="InterPro" id="IPR039426">
    <property type="entry name" value="TonB-dep_rcpt-like"/>
</dbReference>
<evidence type="ECO:0000313" key="12">
    <source>
        <dbReference type="EMBL" id="TKT91803.1"/>
    </source>
</evidence>
<dbReference type="PROSITE" id="PS52016">
    <property type="entry name" value="TONB_DEPENDENT_REC_3"/>
    <property type="match status" value="1"/>
</dbReference>
<dbReference type="InterPro" id="IPR037066">
    <property type="entry name" value="Plug_dom_sf"/>
</dbReference>
<dbReference type="EMBL" id="SZVO01000005">
    <property type="protein sequence ID" value="TKT91803.1"/>
    <property type="molecule type" value="Genomic_DNA"/>
</dbReference>
<evidence type="ECO:0000259" key="11">
    <source>
        <dbReference type="Pfam" id="PF07715"/>
    </source>
</evidence>
<dbReference type="Gene3D" id="2.40.170.20">
    <property type="entry name" value="TonB-dependent receptor, beta-barrel domain"/>
    <property type="match status" value="1"/>
</dbReference>
<comment type="similarity">
    <text evidence="8 9">Belongs to the TonB-dependent receptor family.</text>
</comment>
<dbReference type="Pfam" id="PF00593">
    <property type="entry name" value="TonB_dep_Rec_b-barrel"/>
    <property type="match status" value="1"/>
</dbReference>
<keyword evidence="2 8" id="KW-0813">Transport</keyword>
<keyword evidence="7 8" id="KW-0998">Cell outer membrane</keyword>
<dbReference type="Gene3D" id="2.60.40.1120">
    <property type="entry name" value="Carboxypeptidase-like, regulatory domain"/>
    <property type="match status" value="1"/>
</dbReference>
<dbReference type="Gene3D" id="2.170.130.10">
    <property type="entry name" value="TonB-dependent receptor, plug domain"/>
    <property type="match status" value="1"/>
</dbReference>
<dbReference type="SUPFAM" id="SSF49464">
    <property type="entry name" value="Carboxypeptidase regulatory domain-like"/>
    <property type="match status" value="1"/>
</dbReference>
<dbReference type="RefSeq" id="WP_137340173.1">
    <property type="nucleotide sequence ID" value="NZ_SZVO01000005.1"/>
</dbReference>
<evidence type="ECO:0000256" key="5">
    <source>
        <dbReference type="ARBA" id="ARBA00023077"/>
    </source>
</evidence>
<dbReference type="InterPro" id="IPR023996">
    <property type="entry name" value="TonB-dep_OMP_SusC/RagA"/>
</dbReference>
<dbReference type="Proteomes" id="UP000304900">
    <property type="component" value="Unassembled WGS sequence"/>
</dbReference>
<evidence type="ECO:0000259" key="10">
    <source>
        <dbReference type="Pfam" id="PF00593"/>
    </source>
</evidence>
<evidence type="ECO:0000313" key="13">
    <source>
        <dbReference type="Proteomes" id="UP000304900"/>
    </source>
</evidence>
<dbReference type="GO" id="GO:0009279">
    <property type="term" value="C:cell outer membrane"/>
    <property type="evidence" value="ECO:0007669"/>
    <property type="project" value="UniProtKB-SubCell"/>
</dbReference>
<name>A0A4V6Y1Z0_9BACT</name>
<evidence type="ECO:0000256" key="9">
    <source>
        <dbReference type="RuleBase" id="RU003357"/>
    </source>
</evidence>
<accession>A0A4V6Y1Z0</accession>
<evidence type="ECO:0000256" key="7">
    <source>
        <dbReference type="ARBA" id="ARBA00023237"/>
    </source>
</evidence>
<evidence type="ECO:0000256" key="1">
    <source>
        <dbReference type="ARBA" id="ARBA00004571"/>
    </source>
</evidence>
<keyword evidence="6 8" id="KW-0472">Membrane</keyword>
<keyword evidence="5 9" id="KW-0798">TonB box</keyword>
<reference evidence="12 13" key="1">
    <citation type="submission" date="2019-05" db="EMBL/GenBank/DDBJ databases">
        <title>Dyadobacter AR-3-8 sp. nov., isolated from arctic soil.</title>
        <authorList>
            <person name="Chaudhary D.K."/>
        </authorList>
    </citation>
    <scope>NUCLEOTIDE SEQUENCE [LARGE SCALE GENOMIC DNA]</scope>
    <source>
        <strain evidence="12 13">AR-3-8</strain>
    </source>
</reference>
<comment type="caution">
    <text evidence="12">The sequence shown here is derived from an EMBL/GenBank/DDBJ whole genome shotgun (WGS) entry which is preliminary data.</text>
</comment>
<feature type="domain" description="TonB-dependent receptor plug" evidence="11">
    <location>
        <begin position="249"/>
        <end position="364"/>
    </location>
</feature>
<feature type="domain" description="TonB-dependent receptor-like beta-barrel" evidence="10">
    <location>
        <begin position="573"/>
        <end position="1010"/>
    </location>
</feature>
<proteinExistence type="inferred from homology"/>
<dbReference type="AlphaFoldDB" id="A0A4V6Y1Z0"/>
<dbReference type="Pfam" id="PF07715">
    <property type="entry name" value="Plug"/>
    <property type="match status" value="1"/>
</dbReference>
<comment type="subcellular location">
    <subcellularLocation>
        <location evidence="1 8">Cell outer membrane</location>
        <topology evidence="1 8">Multi-pass membrane protein</topology>
    </subcellularLocation>
</comment>
<evidence type="ECO:0000256" key="4">
    <source>
        <dbReference type="ARBA" id="ARBA00022692"/>
    </source>
</evidence>
<evidence type="ECO:0000256" key="3">
    <source>
        <dbReference type="ARBA" id="ARBA00022452"/>
    </source>
</evidence>
<keyword evidence="4 8" id="KW-0812">Transmembrane</keyword>
<gene>
    <name evidence="12" type="ORF">FDK13_11635</name>
</gene>
<dbReference type="OrthoDB" id="9768177at2"/>
<dbReference type="NCBIfam" id="TIGR04056">
    <property type="entry name" value="OMP_RagA_SusC"/>
    <property type="match status" value="1"/>
</dbReference>
<keyword evidence="3 8" id="KW-1134">Transmembrane beta strand</keyword>
<keyword evidence="13" id="KW-1185">Reference proteome</keyword>
<evidence type="ECO:0000256" key="2">
    <source>
        <dbReference type="ARBA" id="ARBA00022448"/>
    </source>
</evidence>
<organism evidence="12 13">
    <name type="scientific">Dyadobacter frigoris</name>
    <dbReference type="NCBI Taxonomy" id="2576211"/>
    <lineage>
        <taxon>Bacteria</taxon>
        <taxon>Pseudomonadati</taxon>
        <taxon>Bacteroidota</taxon>
        <taxon>Cytophagia</taxon>
        <taxon>Cytophagales</taxon>
        <taxon>Spirosomataceae</taxon>
        <taxon>Dyadobacter</taxon>
    </lineage>
</organism>
<dbReference type="Gene3D" id="3.55.50.30">
    <property type="match status" value="1"/>
</dbReference>
<dbReference type="NCBIfam" id="TIGR04057">
    <property type="entry name" value="SusC_RagA_signa"/>
    <property type="match status" value="1"/>
</dbReference>
<dbReference type="InterPro" id="IPR036942">
    <property type="entry name" value="Beta-barrel_TonB_sf"/>
</dbReference>
<protein>
    <submittedName>
        <fullName evidence="12">SusC/RagA family TonB-linked outer membrane protein</fullName>
    </submittedName>
</protein>
<sequence>MQLTLSRKHWVGIGLVFATQFSQAVQSQTVAFASMPARQSLAVRQEMKLKNALLDLQQHYGVEIVFEDRLVGQLNIIAGSMDLTKPLEKNLELILSQNGLKFKKTRKNTYVIVEGKGPVKTSVSAPVERKESAMLFEGNTVNLINALNGHTMVTAIDKTITGKVIDEKGSGLPGVSVIVKGTQRGTSTNGEGEFQLDVPDEKAVLVFSFVGYKSQEITVGSQSKISLNLAPDENALDEVVVVGYGAVKKSDLTGAVGTVKAEALQERPASSLNQGLSGRVTGVNVSSNSGRPGGRANIRIRGASSLSVSNNPLYVIDGVILNAVDLQNGSTPIDYINPNDIASIEVLKDASSTAIYGARGANGVILVTTKRGTPGGGRITYDTDFSIGIAPKKLAVLNSKEFLAVEDLAYANAAKYDPVGWATGTKYTDPKTKRTNPKLFDSQGNPLYDTDWQAESFQKAFAQNHQLGITNGNEKGSYGAFLNYRNQDGIARGSWQKRFSGRFVFDTQIKSWLKVGGTLGYTDQNEKQVDQLDGGGITMMRQVLEELPIIPVKYADGTWASNRDYPGMEGGDNPLRVSTDRLYFLRTQTMLANMYATIRLADGLELKSTIGTNVINQRTDYFAAKGMQYISDNGDAYVRNNRYNSWQFENYLTYHKEFAKIHSLNAMAGLSWQHVDRFDNQATTQGFNDTYFQFYNLGAGSSPQPPSSNGQAYGLNSYFARVNYGLFNKYLVTFTGRADGSSKFGAANQYAFFPSAALAWRVTEENFMKNVPAISNLKIRTSYGATGNSEIPAYRSLAGLSNNTSAIDYSVIFNGIRNIGTGIDRMANPNLQWEKTKQVDFGLELGLFSNRLNFELDLYRRKVNNMLLDAPLPYSSGYTSIFSNVGSMENKGVEFAVNSTNIKAGDFTWSTTFNISVNKNRVLALSGGSDIYSGNGVIRVGEPVGSFFGRVNQGTWGSNEVDEAKKYNMLPGDIKYRDLNNDGTINDNDRTIIGKGIPDGFGTFLNTFQYKGFTLTVDLQYMYGNDVLDRSIHSAEDRQGIANSYKTVLNAWTETNQNTPIAQIRPINAYYTTNNDSHKVTDGSFIRGRNLLLAYTFPSTVTSRLKLDRLRVYGSIQNFFVVTKYKGFDPEVSNSSAPFDQGLTLYDYPKPRVFMVGLNIGL</sequence>
<dbReference type="InterPro" id="IPR023997">
    <property type="entry name" value="TonB-dep_OMP_SusC/RagA_CS"/>
</dbReference>
<dbReference type="SUPFAM" id="SSF56935">
    <property type="entry name" value="Porins"/>
    <property type="match status" value="1"/>
</dbReference>
<dbReference type="FunFam" id="2.170.130.10:FF:000008">
    <property type="entry name" value="SusC/RagA family TonB-linked outer membrane protein"/>
    <property type="match status" value="1"/>
</dbReference>
<dbReference type="InterPro" id="IPR008969">
    <property type="entry name" value="CarboxyPept-like_regulatory"/>
</dbReference>
<dbReference type="InterPro" id="IPR012910">
    <property type="entry name" value="Plug_dom"/>
</dbReference>
<dbReference type="InterPro" id="IPR000531">
    <property type="entry name" value="Beta-barrel_TonB"/>
</dbReference>
<evidence type="ECO:0000256" key="8">
    <source>
        <dbReference type="PROSITE-ProRule" id="PRU01360"/>
    </source>
</evidence>